<proteinExistence type="predicted"/>
<evidence type="ECO:0000259" key="1">
    <source>
        <dbReference type="Pfam" id="PF05239"/>
    </source>
</evidence>
<evidence type="ECO:0000313" key="4">
    <source>
        <dbReference type="Proteomes" id="UP001576780"/>
    </source>
</evidence>
<dbReference type="RefSeq" id="WP_413280458.1">
    <property type="nucleotide sequence ID" value="NZ_JBHFNT010000238.1"/>
</dbReference>
<dbReference type="InterPro" id="IPR011033">
    <property type="entry name" value="PRC_barrel-like_sf"/>
</dbReference>
<dbReference type="InterPro" id="IPR019060">
    <property type="entry name" value="DUF2382"/>
</dbReference>
<dbReference type="InterPro" id="IPR014747">
    <property type="entry name" value="Bac_photo_RC_H_C"/>
</dbReference>
<dbReference type="SUPFAM" id="SSF50346">
    <property type="entry name" value="PRC-barrel domain"/>
    <property type="match status" value="1"/>
</dbReference>
<dbReference type="Pfam" id="PF09557">
    <property type="entry name" value="DUF2382"/>
    <property type="match status" value="1"/>
</dbReference>
<dbReference type="InterPro" id="IPR052967">
    <property type="entry name" value="Stress_Response_Assoc"/>
</dbReference>
<dbReference type="Pfam" id="PF05239">
    <property type="entry name" value="PRC"/>
    <property type="match status" value="1"/>
</dbReference>
<dbReference type="EMBL" id="JBHFNT010000238">
    <property type="protein sequence ID" value="MFB2838128.1"/>
    <property type="molecule type" value="Genomic_DNA"/>
</dbReference>
<dbReference type="NCBIfam" id="TIGR02271">
    <property type="entry name" value="YsnF/AvaK domain"/>
    <property type="match status" value="1"/>
</dbReference>
<protein>
    <submittedName>
        <fullName evidence="3">DUF2382 domain-containing protein</fullName>
    </submittedName>
</protein>
<accession>A0ABV4WU28</accession>
<keyword evidence="4" id="KW-1185">Reference proteome</keyword>
<comment type="caution">
    <text evidence="3">The sequence shown here is derived from an EMBL/GenBank/DDBJ whole genome shotgun (WGS) entry which is preliminary data.</text>
</comment>
<dbReference type="PANTHER" id="PTHR38463">
    <property type="entry name" value="STRESS RESPONSE PROTEIN YSNF"/>
    <property type="match status" value="1"/>
</dbReference>
<dbReference type="Gene3D" id="3.90.50.10">
    <property type="entry name" value="Photosynthetic Reaction Center, subunit H, domain 2"/>
    <property type="match status" value="1"/>
</dbReference>
<gene>
    <name evidence="3" type="ORF">ACE1CA_26830</name>
</gene>
<feature type="domain" description="PRC-barrel" evidence="1">
    <location>
        <begin position="16"/>
        <end position="86"/>
    </location>
</feature>
<name>A0ABV4WU28_9CYAN</name>
<reference evidence="3 4" key="1">
    <citation type="submission" date="2024-09" db="EMBL/GenBank/DDBJ databases">
        <title>Floridaenema gen nov. (Aerosakkonemataceae, Aerosakkonematales ord. nov., Cyanobacteria) from benthic tropical and subtropical fresh waters, with the description of four new species.</title>
        <authorList>
            <person name="Moretto J.A."/>
            <person name="Berthold D.E."/>
            <person name="Lefler F.W."/>
            <person name="Huang I.-S."/>
            <person name="Laughinghouse H. IV."/>
        </authorList>
    </citation>
    <scope>NUCLEOTIDE SEQUENCE [LARGE SCALE GENOMIC DNA]</scope>
    <source>
        <strain evidence="3 4">BLCC-F167</strain>
    </source>
</reference>
<dbReference type="PANTHER" id="PTHR38463:SF1">
    <property type="entry name" value="STRESS RESPONSE PROTEIN YSNF"/>
    <property type="match status" value="1"/>
</dbReference>
<dbReference type="Proteomes" id="UP001576780">
    <property type="component" value="Unassembled WGS sequence"/>
</dbReference>
<organism evidence="3 4">
    <name type="scientific">Floridaenema evergladense BLCC-F167</name>
    <dbReference type="NCBI Taxonomy" id="3153639"/>
    <lineage>
        <taxon>Bacteria</taxon>
        <taxon>Bacillati</taxon>
        <taxon>Cyanobacteriota</taxon>
        <taxon>Cyanophyceae</taxon>
        <taxon>Oscillatoriophycideae</taxon>
        <taxon>Aerosakkonematales</taxon>
        <taxon>Aerosakkonemataceae</taxon>
        <taxon>Floridanema</taxon>
        <taxon>Floridanema evergladense</taxon>
    </lineage>
</organism>
<evidence type="ECO:0000259" key="2">
    <source>
        <dbReference type="Pfam" id="PF09557"/>
    </source>
</evidence>
<feature type="domain" description="DUF2382" evidence="2">
    <location>
        <begin position="160"/>
        <end position="273"/>
    </location>
</feature>
<sequence length="288" mass="33121">MALAKIEDFYPNYRDELFDGEDVKGLDVYADGSDDKIGSIKDVLVDDQSGRFRYFVVDTGFWVFGKKVLLPVGRSRIDANAERIYAVGLTKEQVEQLPNFDELERVNYDYEDQVREVYHPQTTPQPAVTSPVVVANEMNTYDYEQQPSLYGINDNDHQKLRLYEERLVANKTRRKAGEVAIGKQVETETARVSVPVEKERVIVERTTPVDAGTATGANPDAFREGEMARMEIYEEVPEIRKEAFVREEVTVRKEVDRENVTSEETLRREELNIDNQGNLKEETIRRAE</sequence>
<evidence type="ECO:0000313" key="3">
    <source>
        <dbReference type="EMBL" id="MFB2838128.1"/>
    </source>
</evidence>
<dbReference type="InterPro" id="IPR027275">
    <property type="entry name" value="PRC-brl_dom"/>
</dbReference>